<dbReference type="SUPFAM" id="SSF49562">
    <property type="entry name" value="C2 domain (Calcium/lipid-binding domain, CaLB)"/>
    <property type="match status" value="1"/>
</dbReference>
<dbReference type="GO" id="GO:0005886">
    <property type="term" value="C:plasma membrane"/>
    <property type="evidence" value="ECO:0007669"/>
    <property type="project" value="TreeGrafter"/>
</dbReference>
<dbReference type="Pfam" id="PF00168">
    <property type="entry name" value="C2"/>
    <property type="match status" value="1"/>
</dbReference>
<name>A0A7S3PU97_9STRA</name>
<dbReference type="GO" id="GO:0071277">
    <property type="term" value="P:cellular response to calcium ion"/>
    <property type="evidence" value="ECO:0007669"/>
    <property type="project" value="TreeGrafter"/>
</dbReference>
<organism evidence="2">
    <name type="scientific">Chaetoceros debilis</name>
    <dbReference type="NCBI Taxonomy" id="122233"/>
    <lineage>
        <taxon>Eukaryota</taxon>
        <taxon>Sar</taxon>
        <taxon>Stramenopiles</taxon>
        <taxon>Ochrophyta</taxon>
        <taxon>Bacillariophyta</taxon>
        <taxon>Coscinodiscophyceae</taxon>
        <taxon>Chaetocerotophycidae</taxon>
        <taxon>Chaetocerotales</taxon>
        <taxon>Chaetocerotaceae</taxon>
        <taxon>Chaetoceros</taxon>
    </lineage>
</organism>
<dbReference type="PANTHER" id="PTHR10857:SF106">
    <property type="entry name" value="C2 DOMAIN-CONTAINING PROTEIN"/>
    <property type="match status" value="1"/>
</dbReference>
<dbReference type="EMBL" id="HBIO01000823">
    <property type="protein sequence ID" value="CAE0455754.1"/>
    <property type="molecule type" value="Transcribed_RNA"/>
</dbReference>
<gene>
    <name evidence="2" type="ORF">CDEB00056_LOCUS595</name>
</gene>
<evidence type="ECO:0000313" key="2">
    <source>
        <dbReference type="EMBL" id="CAE0455754.1"/>
    </source>
</evidence>
<reference evidence="2" key="1">
    <citation type="submission" date="2021-01" db="EMBL/GenBank/DDBJ databases">
        <authorList>
            <person name="Corre E."/>
            <person name="Pelletier E."/>
            <person name="Niang G."/>
            <person name="Scheremetjew M."/>
            <person name="Finn R."/>
            <person name="Kale V."/>
            <person name="Holt S."/>
            <person name="Cochrane G."/>
            <person name="Meng A."/>
            <person name="Brown T."/>
            <person name="Cohen L."/>
        </authorList>
    </citation>
    <scope>NUCLEOTIDE SEQUENCE</scope>
    <source>
        <strain evidence="2">MM31A-1</strain>
    </source>
</reference>
<dbReference type="Gene3D" id="2.60.40.150">
    <property type="entry name" value="C2 domain"/>
    <property type="match status" value="1"/>
</dbReference>
<dbReference type="GO" id="GO:0005544">
    <property type="term" value="F:calcium-dependent phospholipid binding"/>
    <property type="evidence" value="ECO:0007669"/>
    <property type="project" value="InterPro"/>
</dbReference>
<protein>
    <recommendedName>
        <fullName evidence="1">C2 domain-containing protein</fullName>
    </recommendedName>
</protein>
<feature type="domain" description="C2" evidence="1">
    <location>
        <begin position="1"/>
        <end position="125"/>
    </location>
</feature>
<sequence length="318" mass="35745">MRVQLHLEAKGLKNIAGMFKGYSDPYAVVRLASDESQTCRTEYIKNCLSPNWCGKLNFTCPELDEDDEINIEISIYDHNGNHKSSGDKTTEEKEHNYDNDTLMTTTETLVDIKPLLEEGIESEGMTVDCTDGIGTVTIHATQIPQKNLLRHEHATFAFQLRCLNLLNVEKGTMGLDRTDPFFEIAKKYKRPTKGRPRLQPVYRSEVIADHLNPCWDRDIIDILHLCDGIGLDNASDNDDEEDMTLVITVFDGTEPDTFLSQPFTRTEVGSVETSLRALQDSVTLGGNGDTTNAMRLKRHKGDRAKEVGLLVVLKAELR</sequence>
<dbReference type="InterPro" id="IPR035892">
    <property type="entry name" value="C2_domain_sf"/>
</dbReference>
<proteinExistence type="predicted"/>
<dbReference type="SMART" id="SM00239">
    <property type="entry name" value="C2"/>
    <property type="match status" value="2"/>
</dbReference>
<dbReference type="PANTHER" id="PTHR10857">
    <property type="entry name" value="COPINE"/>
    <property type="match status" value="1"/>
</dbReference>
<dbReference type="InterPro" id="IPR000008">
    <property type="entry name" value="C2_dom"/>
</dbReference>
<dbReference type="PROSITE" id="PS50004">
    <property type="entry name" value="C2"/>
    <property type="match status" value="1"/>
</dbReference>
<evidence type="ECO:0000259" key="1">
    <source>
        <dbReference type="PROSITE" id="PS50004"/>
    </source>
</evidence>
<dbReference type="AlphaFoldDB" id="A0A7S3PU97"/>
<dbReference type="InterPro" id="IPR045052">
    <property type="entry name" value="Copine"/>
</dbReference>
<accession>A0A7S3PU97</accession>